<feature type="region of interest" description="Disordered" evidence="4">
    <location>
        <begin position="533"/>
        <end position="573"/>
    </location>
</feature>
<accession>A0ABD2PV94</accession>
<dbReference type="Pfam" id="PF01480">
    <property type="entry name" value="PWI"/>
    <property type="match status" value="1"/>
</dbReference>
<dbReference type="InterPro" id="IPR036483">
    <property type="entry name" value="PWI_dom_sf"/>
</dbReference>
<reference evidence="7 8" key="1">
    <citation type="submission" date="2024-11" db="EMBL/GenBank/DDBJ databases">
        <title>Adaptive evolution of stress response genes in parasites aligns with host niche diversity.</title>
        <authorList>
            <person name="Hahn C."/>
            <person name="Resl P."/>
        </authorList>
    </citation>
    <scope>NUCLEOTIDE SEQUENCE [LARGE SCALE GENOMIC DNA]</scope>
    <source>
        <strain evidence="7">EGGRZ-B1_66</strain>
        <tissue evidence="7">Body</tissue>
    </source>
</reference>
<feature type="compositionally biased region" description="Basic residues" evidence="4">
    <location>
        <begin position="288"/>
        <end position="301"/>
    </location>
</feature>
<sequence length="702" mass="80494">MPVAAPPPSHGNTIVTNSLLPDNSIPFPVAEQPPVTTVFVGNIPDTISDSTMKNILTVNSTASKSIRVSAGRSWGLQAPAKPVRDSNAFTGRRQMPPSTRCGNILKWKRVQGPTGKLQAFGFCEYERPESTMRCVRLLNGLEIHAKKLLVKVDSKTEETLAEYFKKQLAKNAAESEEQKNRDDEKVRAALNSILENAPKVESEAGDQIAKEKRRELDWQSMQDMDLDDEKRSVIEREVSAFRNRFERTEFEKSVDSSRRGGPSAVGVAAMKLAPDSVNNVEIRDNYRRRERSRSRSPRRKNAGPTGTITAFSAKDRGESGQEKDRDPEEEAIRRRLERKLREKEDSYQRLLDEWTSRERKKAIDYEREAERESKKNEDLVLEAERLKEFFETYDDELEDVRYYRSSAMQRRLAARETEQALDERDRQREVEQIEIARQKLMDEGDPNAESIILQMEQKMQEHLRPSLDLEATECPTVPPLSTALQLSSRYAKAKTPTSSPEPTATNKDPLQISLAQNPGHWQKPNERFTADLQAEEEEEEQRRKEEEERRRKEEETPKPKYTPGWLPPSAKVQQQAESPLVNTATTSQLTEDEKRNLIRDIIKRIPTDKDLLFAYPLEWDVVDSDFVATHIRPWVDKKMLEYIGEAEPALCKFICDQVHSHNPPNKILVDISMVLDEEADDFVVKLWRLLIYIIAAKKAGLA</sequence>
<feature type="region of interest" description="Disordered" evidence="4">
    <location>
        <begin position="279"/>
        <end position="331"/>
    </location>
</feature>
<dbReference type="SMART" id="SM00311">
    <property type="entry name" value="PWI"/>
    <property type="match status" value="1"/>
</dbReference>
<dbReference type="InterPro" id="IPR000504">
    <property type="entry name" value="RRM_dom"/>
</dbReference>
<evidence type="ECO:0000256" key="3">
    <source>
        <dbReference type="SAM" id="Coils"/>
    </source>
</evidence>
<dbReference type="InterPro" id="IPR052768">
    <property type="entry name" value="RBM25"/>
</dbReference>
<dbReference type="Gene3D" id="3.30.70.330">
    <property type="match status" value="1"/>
</dbReference>
<protein>
    <submittedName>
        <fullName evidence="7">RNA-binding protein 25</fullName>
    </submittedName>
</protein>
<dbReference type="EMBL" id="JBJKFK010002263">
    <property type="protein sequence ID" value="KAL3311378.1"/>
    <property type="molecule type" value="Genomic_DNA"/>
</dbReference>
<dbReference type="PROSITE" id="PS51025">
    <property type="entry name" value="PWI"/>
    <property type="match status" value="1"/>
</dbReference>
<dbReference type="InterPro" id="IPR034268">
    <property type="entry name" value="RBM25_RRM"/>
</dbReference>
<feature type="region of interest" description="Disordered" evidence="4">
    <location>
        <begin position="482"/>
        <end position="509"/>
    </location>
</feature>
<dbReference type="GO" id="GO:0006397">
    <property type="term" value="P:mRNA processing"/>
    <property type="evidence" value="ECO:0007669"/>
    <property type="project" value="UniProtKB-KW"/>
</dbReference>
<gene>
    <name evidence="7" type="primary">RBM25</name>
    <name evidence="7" type="ORF">Ciccas_010041</name>
</gene>
<feature type="compositionally biased region" description="Basic and acidic residues" evidence="4">
    <location>
        <begin position="540"/>
        <end position="558"/>
    </location>
</feature>
<feature type="compositionally biased region" description="Basic and acidic residues" evidence="4">
    <location>
        <begin position="313"/>
        <end position="331"/>
    </location>
</feature>
<keyword evidence="3" id="KW-0175">Coiled coil</keyword>
<dbReference type="CDD" id="cd12446">
    <property type="entry name" value="RRM_RBM25"/>
    <property type="match status" value="1"/>
</dbReference>
<dbReference type="AlphaFoldDB" id="A0ABD2PV94"/>
<dbReference type="PANTHER" id="PTHR18806:SF4">
    <property type="entry name" value="RNA-BINDING PROTEIN 25"/>
    <property type="match status" value="1"/>
</dbReference>
<feature type="coiled-coil region" evidence="3">
    <location>
        <begin position="333"/>
        <end position="382"/>
    </location>
</feature>
<feature type="domain" description="RRM" evidence="5">
    <location>
        <begin position="36"/>
        <end position="155"/>
    </location>
</feature>
<dbReference type="InterPro" id="IPR035979">
    <property type="entry name" value="RBD_domain_sf"/>
</dbReference>
<dbReference type="Gene3D" id="1.20.1390.10">
    <property type="entry name" value="PWI domain"/>
    <property type="match status" value="1"/>
</dbReference>
<keyword evidence="1" id="KW-0507">mRNA processing</keyword>
<dbReference type="GO" id="GO:0003723">
    <property type="term" value="F:RNA binding"/>
    <property type="evidence" value="ECO:0007669"/>
    <property type="project" value="UniProtKB-UniRule"/>
</dbReference>
<dbReference type="Proteomes" id="UP001626550">
    <property type="component" value="Unassembled WGS sequence"/>
</dbReference>
<evidence type="ECO:0000259" key="5">
    <source>
        <dbReference type="PROSITE" id="PS50102"/>
    </source>
</evidence>
<evidence type="ECO:0000313" key="8">
    <source>
        <dbReference type="Proteomes" id="UP001626550"/>
    </source>
</evidence>
<evidence type="ECO:0000256" key="2">
    <source>
        <dbReference type="PROSITE-ProRule" id="PRU00176"/>
    </source>
</evidence>
<evidence type="ECO:0000256" key="1">
    <source>
        <dbReference type="ARBA" id="ARBA00022664"/>
    </source>
</evidence>
<keyword evidence="8" id="KW-1185">Reference proteome</keyword>
<proteinExistence type="predicted"/>
<feature type="domain" description="PWI" evidence="6">
    <location>
        <begin position="610"/>
        <end position="702"/>
    </location>
</feature>
<keyword evidence="2" id="KW-0694">RNA-binding</keyword>
<evidence type="ECO:0000313" key="7">
    <source>
        <dbReference type="EMBL" id="KAL3311378.1"/>
    </source>
</evidence>
<feature type="compositionally biased region" description="Polar residues" evidence="4">
    <location>
        <begin position="495"/>
        <end position="509"/>
    </location>
</feature>
<dbReference type="SMART" id="SM00360">
    <property type="entry name" value="RRM"/>
    <property type="match status" value="1"/>
</dbReference>
<dbReference type="PANTHER" id="PTHR18806">
    <property type="entry name" value="RBM25 PROTEIN"/>
    <property type="match status" value="1"/>
</dbReference>
<name>A0ABD2PV94_9PLAT</name>
<dbReference type="PROSITE" id="PS50102">
    <property type="entry name" value="RRM"/>
    <property type="match status" value="1"/>
</dbReference>
<dbReference type="InterPro" id="IPR012677">
    <property type="entry name" value="Nucleotide-bd_a/b_plait_sf"/>
</dbReference>
<dbReference type="SUPFAM" id="SSF54928">
    <property type="entry name" value="RNA-binding domain, RBD"/>
    <property type="match status" value="1"/>
</dbReference>
<dbReference type="InterPro" id="IPR002483">
    <property type="entry name" value="PWI_dom"/>
</dbReference>
<dbReference type="SUPFAM" id="SSF101233">
    <property type="entry name" value="PWI domain"/>
    <property type="match status" value="1"/>
</dbReference>
<organism evidence="7 8">
    <name type="scientific">Cichlidogyrus casuarinus</name>
    <dbReference type="NCBI Taxonomy" id="1844966"/>
    <lineage>
        <taxon>Eukaryota</taxon>
        <taxon>Metazoa</taxon>
        <taxon>Spiralia</taxon>
        <taxon>Lophotrochozoa</taxon>
        <taxon>Platyhelminthes</taxon>
        <taxon>Monogenea</taxon>
        <taxon>Monopisthocotylea</taxon>
        <taxon>Dactylogyridea</taxon>
        <taxon>Ancyrocephalidae</taxon>
        <taxon>Cichlidogyrus</taxon>
    </lineage>
</organism>
<evidence type="ECO:0000259" key="6">
    <source>
        <dbReference type="PROSITE" id="PS51025"/>
    </source>
</evidence>
<comment type="caution">
    <text evidence="7">The sequence shown here is derived from an EMBL/GenBank/DDBJ whole genome shotgun (WGS) entry which is preliminary data.</text>
</comment>
<evidence type="ECO:0000256" key="4">
    <source>
        <dbReference type="SAM" id="MobiDB-lite"/>
    </source>
</evidence>